<reference evidence="1 2" key="1">
    <citation type="journal article" date="2018" name="Sci. Rep.">
        <title>Genomic signatures of local adaptation to the degree of environmental predictability in rotifers.</title>
        <authorList>
            <person name="Franch-Gras L."/>
            <person name="Hahn C."/>
            <person name="Garcia-Roger E.M."/>
            <person name="Carmona M.J."/>
            <person name="Serra M."/>
            <person name="Gomez A."/>
        </authorList>
    </citation>
    <scope>NUCLEOTIDE SEQUENCE [LARGE SCALE GENOMIC DNA]</scope>
    <source>
        <strain evidence="1">HYR1</strain>
    </source>
</reference>
<accession>A0A3M7T444</accession>
<name>A0A3M7T444_BRAPC</name>
<dbReference type="AlphaFoldDB" id="A0A3M7T444"/>
<sequence>MLQYGLCLVLFDSLGHHVQYVVHDGDAQLQIVVRLDSLFGDRFGDALGVSALELTREQIAQPSFEQRDAPPRRPKAAAGSLAHRTRVKSVVEQVFEVLAHSYLFHQLVLVSVHAGQLAHVGEYVLEAVGQLKRVHIAEPVLDVRVVEIFAVNEQIEHVVALAAHLEARFDPVESGRLKKFCRLERTKEVAFFLGLWMPMVQRVQHKVLEQLLIGHSHFDRMTGRTVFSGNVDGASRIARPLIVGTAGPEQRDAVGRVVGVERRVA</sequence>
<dbReference type="Proteomes" id="UP000276133">
    <property type="component" value="Unassembled WGS sequence"/>
</dbReference>
<protein>
    <submittedName>
        <fullName evidence="1">Uncharacterized protein</fullName>
    </submittedName>
</protein>
<evidence type="ECO:0000313" key="2">
    <source>
        <dbReference type="Proteomes" id="UP000276133"/>
    </source>
</evidence>
<comment type="caution">
    <text evidence="1">The sequence shown here is derived from an EMBL/GenBank/DDBJ whole genome shotgun (WGS) entry which is preliminary data.</text>
</comment>
<keyword evidence="2" id="KW-1185">Reference proteome</keyword>
<proteinExistence type="predicted"/>
<gene>
    <name evidence="1" type="ORF">BpHYR1_029175</name>
</gene>
<dbReference type="EMBL" id="REGN01000318">
    <property type="protein sequence ID" value="RNA42796.1"/>
    <property type="molecule type" value="Genomic_DNA"/>
</dbReference>
<evidence type="ECO:0000313" key="1">
    <source>
        <dbReference type="EMBL" id="RNA42796.1"/>
    </source>
</evidence>
<dbReference type="OrthoDB" id="10479473at2759"/>
<organism evidence="1 2">
    <name type="scientific">Brachionus plicatilis</name>
    <name type="common">Marine rotifer</name>
    <name type="synonym">Brachionus muelleri</name>
    <dbReference type="NCBI Taxonomy" id="10195"/>
    <lineage>
        <taxon>Eukaryota</taxon>
        <taxon>Metazoa</taxon>
        <taxon>Spiralia</taxon>
        <taxon>Gnathifera</taxon>
        <taxon>Rotifera</taxon>
        <taxon>Eurotatoria</taxon>
        <taxon>Monogononta</taxon>
        <taxon>Pseudotrocha</taxon>
        <taxon>Ploima</taxon>
        <taxon>Brachionidae</taxon>
        <taxon>Brachionus</taxon>
    </lineage>
</organism>